<keyword evidence="2 9" id="KW-0997">Cell inner membrane</keyword>
<evidence type="ECO:0000313" key="13">
    <source>
        <dbReference type="Proteomes" id="UP000463939"/>
    </source>
</evidence>
<comment type="subcellular location">
    <subcellularLocation>
        <location evidence="9">Cell inner membrane</location>
        <topology evidence="9">Single-pass type I membrane protein</topology>
    </subcellularLocation>
</comment>
<dbReference type="Proteomes" id="UP000463939">
    <property type="component" value="Chromosome"/>
</dbReference>
<keyword evidence="13" id="KW-1185">Reference proteome</keyword>
<evidence type="ECO:0000256" key="1">
    <source>
        <dbReference type="ARBA" id="ARBA00022475"/>
    </source>
</evidence>
<dbReference type="GO" id="GO:0005886">
    <property type="term" value="C:plasma membrane"/>
    <property type="evidence" value="ECO:0007669"/>
    <property type="project" value="UniProtKB-SubCell"/>
</dbReference>
<evidence type="ECO:0000256" key="10">
    <source>
        <dbReference type="SAM" id="Phobius"/>
    </source>
</evidence>
<dbReference type="InterPro" id="IPR007449">
    <property type="entry name" value="ZipA_FtsZ-bd_C"/>
</dbReference>
<dbReference type="SUPFAM" id="SSF64383">
    <property type="entry name" value="Cell-division protein ZipA, C-terminal domain"/>
    <property type="match status" value="1"/>
</dbReference>
<accession>A0A809RI29</accession>
<dbReference type="PANTHER" id="PTHR38685:SF1">
    <property type="entry name" value="CELL DIVISION PROTEIN ZIPA"/>
    <property type="match status" value="1"/>
</dbReference>
<keyword evidence="4 9" id="KW-0812">Transmembrane</keyword>
<dbReference type="Gene3D" id="3.30.1400.10">
    <property type="entry name" value="ZipA, C-terminal FtsZ-binding domain"/>
    <property type="match status" value="1"/>
</dbReference>
<evidence type="ECO:0000256" key="4">
    <source>
        <dbReference type="ARBA" id="ARBA00022692"/>
    </source>
</evidence>
<dbReference type="GO" id="GO:0032153">
    <property type="term" value="C:cell division site"/>
    <property type="evidence" value="ECO:0007669"/>
    <property type="project" value="TreeGrafter"/>
</dbReference>
<evidence type="ECO:0000256" key="8">
    <source>
        <dbReference type="RuleBase" id="RU003612"/>
    </source>
</evidence>
<evidence type="ECO:0000259" key="11">
    <source>
        <dbReference type="SMART" id="SM00771"/>
    </source>
</evidence>
<organism evidence="12 13">
    <name type="scientific">Sulfuriferula nivalis</name>
    <dbReference type="NCBI Taxonomy" id="2675298"/>
    <lineage>
        <taxon>Bacteria</taxon>
        <taxon>Pseudomonadati</taxon>
        <taxon>Pseudomonadota</taxon>
        <taxon>Betaproteobacteria</taxon>
        <taxon>Nitrosomonadales</taxon>
        <taxon>Sulfuricellaceae</taxon>
        <taxon>Sulfuriferula</taxon>
    </lineage>
</organism>
<dbReference type="PANTHER" id="PTHR38685">
    <property type="entry name" value="CELL DIVISION PROTEIN ZIPA"/>
    <property type="match status" value="1"/>
</dbReference>
<reference evidence="13" key="1">
    <citation type="submission" date="2019-11" db="EMBL/GenBank/DDBJ databases">
        <title>Isolation and characterization of a novel species in the genus Sulfuriferula.</title>
        <authorList>
            <person name="Mochizuki J."/>
            <person name="Kojima H."/>
            <person name="Fukui M."/>
        </authorList>
    </citation>
    <scope>NUCLEOTIDE SEQUENCE [LARGE SCALE GENOMIC DNA]</scope>
    <source>
        <strain evidence="13">SGTM</strain>
    </source>
</reference>
<name>A0A809RI29_9PROT</name>
<dbReference type="SMART" id="SM00771">
    <property type="entry name" value="ZipA_C"/>
    <property type="match status" value="1"/>
</dbReference>
<keyword evidence="7 8" id="KW-0131">Cell cycle</keyword>
<keyword evidence="1 9" id="KW-1003">Cell membrane</keyword>
<evidence type="ECO:0000256" key="2">
    <source>
        <dbReference type="ARBA" id="ARBA00022519"/>
    </source>
</evidence>
<dbReference type="GO" id="GO:0000917">
    <property type="term" value="P:division septum assembly"/>
    <property type="evidence" value="ECO:0007669"/>
    <property type="project" value="TreeGrafter"/>
</dbReference>
<protein>
    <recommendedName>
        <fullName evidence="8">Cell division protein ZipA</fullName>
    </recommendedName>
</protein>
<feature type="domain" description="ZipA C-terminal FtsZ-binding" evidence="11">
    <location>
        <begin position="216"/>
        <end position="342"/>
    </location>
</feature>
<evidence type="ECO:0000313" key="12">
    <source>
        <dbReference type="EMBL" id="BBP01559.1"/>
    </source>
</evidence>
<dbReference type="InterPro" id="IPR011919">
    <property type="entry name" value="Cell_div_ZipA"/>
</dbReference>
<dbReference type="Pfam" id="PF04354">
    <property type="entry name" value="ZipA_C"/>
    <property type="match status" value="1"/>
</dbReference>
<sequence length="366" mass="40126">MNSLQISLIVLAVVIIIAILFYNWFQERKYRKQSMEMFSKHEDVLFQPVVDDVPEVRIEPVISEQISAINEVAVNVPAPVEKVAAAHVAQELPPAPTDTQLEYIIAVQTADAIPSAAFAPLMDAEDAAGKPVRWLGYVDQSAAWVEIAPWRDVAYTDVVIAVQLADRAGPVTESQLYRITQTARQLASRFNGVANWQDIAPALLKANKLDQFCVEVDVLIGLNVVSDDGASFSGDQIAQVAQNAGLVLNNAGVYQRHNERGEIVYALCNHEDTPFSAESMPALHTHGVTLMFEVPRVDNGLAAFAELAQFGQQLAQALGGKLVDDNIRPLSPAGIEKIQLQLVHIYQRMEANEIPAGGRRALRLFN</sequence>
<feature type="transmembrane region" description="Helical" evidence="10">
    <location>
        <begin position="6"/>
        <end position="25"/>
    </location>
</feature>
<evidence type="ECO:0000256" key="9">
    <source>
        <dbReference type="RuleBase" id="RU003613"/>
    </source>
</evidence>
<dbReference type="AlphaFoldDB" id="A0A809RI29"/>
<proteinExistence type="inferred from homology"/>
<dbReference type="InterPro" id="IPR036765">
    <property type="entry name" value="ZipA_FtsZ-bd_C_sf"/>
</dbReference>
<dbReference type="RefSeq" id="WP_162085325.1">
    <property type="nucleotide sequence ID" value="NZ_AP021881.1"/>
</dbReference>
<evidence type="ECO:0000256" key="6">
    <source>
        <dbReference type="ARBA" id="ARBA00023136"/>
    </source>
</evidence>
<evidence type="ECO:0000256" key="5">
    <source>
        <dbReference type="ARBA" id="ARBA00022989"/>
    </source>
</evidence>
<comment type="function">
    <text evidence="8">Essential cell division protein that stabilizes the FtsZ protofilaments by cross-linking them and that serves as a cytoplasmic membrane anchor for the Z ring. Also required for the recruitment to the septal ring of downstream cell division proteins.</text>
</comment>
<keyword evidence="5 10" id="KW-1133">Transmembrane helix</keyword>
<keyword evidence="3 8" id="KW-0132">Cell division</keyword>
<evidence type="ECO:0000256" key="7">
    <source>
        <dbReference type="ARBA" id="ARBA00023306"/>
    </source>
</evidence>
<dbReference type="EMBL" id="AP021881">
    <property type="protein sequence ID" value="BBP01559.1"/>
    <property type="molecule type" value="Genomic_DNA"/>
</dbReference>
<keyword evidence="6 9" id="KW-0472">Membrane</keyword>
<comment type="similarity">
    <text evidence="8">Belongs to the ZipA family.</text>
</comment>
<gene>
    <name evidence="12" type="ORF">SFSGTM_22670</name>
</gene>
<evidence type="ECO:0000256" key="3">
    <source>
        <dbReference type="ARBA" id="ARBA00022618"/>
    </source>
</evidence>
<dbReference type="KEGG" id="sniv:SFSGTM_22670"/>